<sequence>MSTARGPRFARKHPRALAAVLTVVGYVVVVGTVYGGSGVYPEISESTVDVLAHAIAVVNTATIGCLLAGIYWIKNDEVEKHRKAMLTAFALILLFLVMYLLKTGGGGRKEIVAGAPLRGLYLGSLGIHIVLSVLSVPFVLYAITLGLTHTPAELRETAHARVGRIAATAWLVSLVLGIAAYLMLTFYYAPEQIEFVRGMA</sequence>
<name>M1Y5S6_NATM8</name>
<reference evidence="2 3" key="1">
    <citation type="journal article" date="2013" name="Genome Announc.">
        <title>Genome of the haloarchaeon Natronomonas moolapensis, a neutrophilic member of a previously haloalkaliphilic genus.</title>
        <authorList>
            <person name="Dyall-Smith M.L."/>
            <person name="Pfeiffer F."/>
            <person name="Oberwinkler T."/>
            <person name="Klee K."/>
            <person name="Rampp M."/>
            <person name="Palm P."/>
            <person name="Gross K."/>
            <person name="Schuster S.C."/>
            <person name="Oesterhelt D."/>
        </authorList>
    </citation>
    <scope>NUCLEOTIDE SEQUENCE [LARGE SCALE GENOMIC DNA]</scope>
    <source>
        <strain evidence="3">DSM 18674 / JCM 14361 / 8.8.11</strain>
    </source>
</reference>
<evidence type="ECO:0000256" key="1">
    <source>
        <dbReference type="SAM" id="Phobius"/>
    </source>
</evidence>
<gene>
    <name evidence="2" type="ordered locus">Nmlp_3813</name>
</gene>
<dbReference type="InterPro" id="IPR007352">
    <property type="entry name" value="DUF420"/>
</dbReference>
<dbReference type="Proteomes" id="UP000011867">
    <property type="component" value="Chromosome"/>
</dbReference>
<feature type="transmembrane region" description="Helical" evidence="1">
    <location>
        <begin position="121"/>
        <end position="144"/>
    </location>
</feature>
<keyword evidence="1" id="KW-0472">Membrane</keyword>
<proteinExistence type="predicted"/>
<dbReference type="STRING" id="268739.Nmlp_3813"/>
<feature type="transmembrane region" description="Helical" evidence="1">
    <location>
        <begin position="50"/>
        <end position="72"/>
    </location>
</feature>
<dbReference type="RefSeq" id="WP_015410652.1">
    <property type="nucleotide sequence ID" value="NC_020388.1"/>
</dbReference>
<dbReference type="EMBL" id="HF582854">
    <property type="protein sequence ID" value="CCQ37925.1"/>
    <property type="molecule type" value="Genomic_DNA"/>
</dbReference>
<keyword evidence="1" id="KW-1133">Transmembrane helix</keyword>
<dbReference type="eggNOG" id="arCOG02865">
    <property type="taxonomic scope" value="Archaea"/>
</dbReference>
<feature type="transmembrane region" description="Helical" evidence="1">
    <location>
        <begin position="84"/>
        <end position="101"/>
    </location>
</feature>
<organism evidence="2 3">
    <name type="scientific">Natronomonas moolapensis (strain DSM 18674 / CECT 7526 / JCM 14361 / 8.8.11)</name>
    <dbReference type="NCBI Taxonomy" id="268739"/>
    <lineage>
        <taxon>Archaea</taxon>
        <taxon>Methanobacteriati</taxon>
        <taxon>Methanobacteriota</taxon>
        <taxon>Stenosarchaea group</taxon>
        <taxon>Halobacteria</taxon>
        <taxon>Halobacteriales</taxon>
        <taxon>Natronomonadaceae</taxon>
        <taxon>Natronomonas</taxon>
    </lineage>
</organism>
<keyword evidence="1" id="KW-0812">Transmembrane</keyword>
<dbReference type="PANTHER" id="PTHR37692:SF1">
    <property type="entry name" value="DUF420 DOMAIN-CONTAINING PROTEIN"/>
    <property type="match status" value="1"/>
</dbReference>
<dbReference type="Pfam" id="PF04238">
    <property type="entry name" value="DUF420"/>
    <property type="match status" value="1"/>
</dbReference>
<dbReference type="AlphaFoldDB" id="M1Y5S6"/>
<evidence type="ECO:0000313" key="2">
    <source>
        <dbReference type="EMBL" id="CCQ37925.1"/>
    </source>
</evidence>
<dbReference type="KEGG" id="nmo:Nmlp_3813"/>
<protein>
    <submittedName>
        <fullName evidence="2">DUF420 family protein</fullName>
    </submittedName>
</protein>
<dbReference type="GeneID" id="14652088"/>
<accession>M1Y5S6</accession>
<feature type="transmembrane region" description="Helical" evidence="1">
    <location>
        <begin position="165"/>
        <end position="189"/>
    </location>
</feature>
<dbReference type="PANTHER" id="PTHR37692">
    <property type="entry name" value="HYPOTHETICAL MEMBRANE SPANNING PROTEIN"/>
    <property type="match status" value="1"/>
</dbReference>
<dbReference type="HOGENOM" id="CLU_104065_1_0_2"/>
<feature type="transmembrane region" description="Helical" evidence="1">
    <location>
        <begin position="16"/>
        <end position="35"/>
    </location>
</feature>
<dbReference type="OrthoDB" id="213478at2157"/>
<keyword evidence="3" id="KW-1185">Reference proteome</keyword>
<evidence type="ECO:0000313" key="3">
    <source>
        <dbReference type="Proteomes" id="UP000011867"/>
    </source>
</evidence>